<dbReference type="SUPFAM" id="SSF56112">
    <property type="entry name" value="Protein kinase-like (PK-like)"/>
    <property type="match status" value="1"/>
</dbReference>
<proteinExistence type="predicted"/>
<dbReference type="Proteomes" id="UP000675163">
    <property type="component" value="Unassembled WGS sequence"/>
</dbReference>
<organism evidence="2 3">
    <name type="scientific">Leucobacter exalbidus</name>
    <dbReference type="NCBI Taxonomy" id="662960"/>
    <lineage>
        <taxon>Bacteria</taxon>
        <taxon>Bacillati</taxon>
        <taxon>Actinomycetota</taxon>
        <taxon>Actinomycetes</taxon>
        <taxon>Micrococcales</taxon>
        <taxon>Microbacteriaceae</taxon>
        <taxon>Leucobacter</taxon>
    </lineage>
</organism>
<gene>
    <name evidence="2" type="ORF">JOF28_000133</name>
</gene>
<dbReference type="InterPro" id="IPR011009">
    <property type="entry name" value="Kinase-like_dom_sf"/>
</dbReference>
<dbReference type="Pfam" id="PF01636">
    <property type="entry name" value="APH"/>
    <property type="match status" value="1"/>
</dbReference>
<accession>A0A940T4F3</accession>
<feature type="domain" description="Aminoglycoside phosphotransferase" evidence="1">
    <location>
        <begin position="145"/>
        <end position="316"/>
    </location>
</feature>
<evidence type="ECO:0000313" key="2">
    <source>
        <dbReference type="EMBL" id="MBP1324901.1"/>
    </source>
</evidence>
<name>A0A940T4F3_9MICO</name>
<keyword evidence="3" id="KW-1185">Reference proteome</keyword>
<evidence type="ECO:0000313" key="3">
    <source>
        <dbReference type="Proteomes" id="UP000675163"/>
    </source>
</evidence>
<comment type="caution">
    <text evidence="2">The sequence shown here is derived from an EMBL/GenBank/DDBJ whole genome shotgun (WGS) entry which is preliminary data.</text>
</comment>
<sequence>MSDLDTVAERELLAEALEVAAASVTLVSREPLGAGSVVGFDVAQQPGSDPLRYYVDTSKVVVETETGMVLGEGAAPEARIWLHPADPHLSVLPALAFHDAAEQLLARLGITDAQPPVFVAYRPGRRAVLFAEATAKRVWMKVVQARRVERIVEMHAACARAGLPVPATLGWSPAGVILLENAAGTPVADAPWQPGPLLDRVDELRTRIAQVDISRPVRGVAERLDWYEQRLIGRPAVADVAIGADVTDVADIARRVRDLLAAGGAGRTPRVVHGDLHFGQLFLDGDAVSGLIDIDTMGVGDEAEDPAAFLAHATVSALLTPIGHRARVWELADLGCDRWAPDQAVRALFAVHMLGHALAAADTDDEALVQTLLRAARAVLDGGAPSECQSPADSKKPLTVSYFSA</sequence>
<dbReference type="InterPro" id="IPR002575">
    <property type="entry name" value="Aminoglycoside_PTrfase"/>
</dbReference>
<dbReference type="EMBL" id="JAFIDA010000001">
    <property type="protein sequence ID" value="MBP1324901.1"/>
    <property type="molecule type" value="Genomic_DNA"/>
</dbReference>
<dbReference type="Gene3D" id="3.90.1200.10">
    <property type="match status" value="1"/>
</dbReference>
<protein>
    <recommendedName>
        <fullName evidence="1">Aminoglycoside phosphotransferase domain-containing protein</fullName>
    </recommendedName>
</protein>
<dbReference type="AlphaFoldDB" id="A0A940T4F3"/>
<evidence type="ECO:0000259" key="1">
    <source>
        <dbReference type="Pfam" id="PF01636"/>
    </source>
</evidence>
<dbReference type="RefSeq" id="WP_209704011.1">
    <property type="nucleotide sequence ID" value="NZ_JAFIDA010000001.1"/>
</dbReference>
<reference evidence="2" key="1">
    <citation type="submission" date="2021-02" db="EMBL/GenBank/DDBJ databases">
        <title>Sequencing the genomes of 1000 actinobacteria strains.</title>
        <authorList>
            <person name="Klenk H.-P."/>
        </authorList>
    </citation>
    <scope>NUCLEOTIDE SEQUENCE</scope>
    <source>
        <strain evidence="2">DSM 22850</strain>
    </source>
</reference>